<evidence type="ECO:0000313" key="5">
    <source>
        <dbReference type="Proteomes" id="UP001209570"/>
    </source>
</evidence>
<dbReference type="AlphaFoldDB" id="A0AAD5QBJ7"/>
<dbReference type="InterPro" id="IPR011992">
    <property type="entry name" value="EF-hand-dom_pair"/>
</dbReference>
<dbReference type="GO" id="GO:0005509">
    <property type="term" value="F:calcium ion binding"/>
    <property type="evidence" value="ECO:0007669"/>
    <property type="project" value="InterPro"/>
</dbReference>
<feature type="region of interest" description="Disordered" evidence="2">
    <location>
        <begin position="275"/>
        <end position="328"/>
    </location>
</feature>
<gene>
    <name evidence="4" type="ORF">P43SY_009712</name>
</gene>
<sequence length="616" mass="69608">MPSALAVEGRLTASNFLKTLVDNQQLSYKFSVHLDPPHRQRVRVTFSKPTAAMPSPPAVAHLYFHLDDRLQQVLGFTVESETHFHSLADERFNESIVDLVIRRKLALRSQHLVDLSDDFSSTRVPEIMAERSERQRDLNREALEESLLELFQRKDPYNDGRISFPDFKDVVFGLELGAVRRRDREILFAFVELDRNDMVDYGALVGIAADVIDTLQHVVQAEDEKGVADAKVTDTGRVHVSVEMVEWFNTVARRRQYRTIDRLLASLETLRPVTPSIAERKESKDDESASDGKAAEKDAGDSDSQTAGHDGSAATIEDTIEAAQPPERRELYVTRRQLRSCLETPALLLSKAEINLLVALACATPTGLLPVSQLPELVQHVQTTIFRYQCFCFNDRLERYLLQQFTNFEMSKLEGTAEHLKMKIRQREVKTVVRDMKKLVLSPLQVSRVVSVCEEEPLVVDHAVNYKACVPRMAQVLLRDVDGAELETHATLVHRNAGEERLGPGLPGDDQVRRIAMDVFETKDSSRSGVVGLADFHEAMTGEIFPALGVALMDASRVVQELSILGDPLGQGRINYVFFQQLLPPLMTQLVEDDETRRQAFEQRRVDEDRLRADEK</sequence>
<dbReference type="PROSITE" id="PS00018">
    <property type="entry name" value="EF_HAND_1"/>
    <property type="match status" value="1"/>
</dbReference>
<proteinExistence type="predicted"/>
<dbReference type="InterPro" id="IPR018247">
    <property type="entry name" value="EF_Hand_1_Ca_BS"/>
</dbReference>
<dbReference type="Proteomes" id="UP001209570">
    <property type="component" value="Unassembled WGS sequence"/>
</dbReference>
<evidence type="ECO:0000256" key="2">
    <source>
        <dbReference type="SAM" id="MobiDB-lite"/>
    </source>
</evidence>
<evidence type="ECO:0000313" key="4">
    <source>
        <dbReference type="EMBL" id="KAJ0402768.1"/>
    </source>
</evidence>
<keyword evidence="1" id="KW-0106">Calcium</keyword>
<feature type="domain" description="EF-hand" evidence="3">
    <location>
        <begin position="142"/>
        <end position="177"/>
    </location>
</feature>
<evidence type="ECO:0000259" key="3">
    <source>
        <dbReference type="PROSITE" id="PS50222"/>
    </source>
</evidence>
<evidence type="ECO:0000256" key="1">
    <source>
        <dbReference type="ARBA" id="ARBA00022837"/>
    </source>
</evidence>
<protein>
    <recommendedName>
        <fullName evidence="3">EF-hand domain-containing protein</fullName>
    </recommendedName>
</protein>
<name>A0AAD5QBJ7_PYTIN</name>
<dbReference type="PROSITE" id="PS50222">
    <property type="entry name" value="EF_HAND_2"/>
    <property type="match status" value="1"/>
</dbReference>
<keyword evidence="5" id="KW-1185">Reference proteome</keyword>
<dbReference type="InterPro" id="IPR025663">
    <property type="entry name" value="AKAP_28"/>
</dbReference>
<organism evidence="4 5">
    <name type="scientific">Pythium insidiosum</name>
    <name type="common">Pythiosis disease agent</name>
    <dbReference type="NCBI Taxonomy" id="114742"/>
    <lineage>
        <taxon>Eukaryota</taxon>
        <taxon>Sar</taxon>
        <taxon>Stramenopiles</taxon>
        <taxon>Oomycota</taxon>
        <taxon>Peronosporomycetes</taxon>
        <taxon>Pythiales</taxon>
        <taxon>Pythiaceae</taxon>
        <taxon>Pythium</taxon>
    </lineage>
</organism>
<dbReference type="SUPFAM" id="SSF47473">
    <property type="entry name" value="EF-hand"/>
    <property type="match status" value="1"/>
</dbReference>
<dbReference type="InterPro" id="IPR002048">
    <property type="entry name" value="EF_hand_dom"/>
</dbReference>
<dbReference type="EMBL" id="JAKCXM010000095">
    <property type="protein sequence ID" value="KAJ0402768.1"/>
    <property type="molecule type" value="Genomic_DNA"/>
</dbReference>
<feature type="compositionally biased region" description="Basic and acidic residues" evidence="2">
    <location>
        <begin position="278"/>
        <end position="287"/>
    </location>
</feature>
<comment type="caution">
    <text evidence="4">The sequence shown here is derived from an EMBL/GenBank/DDBJ whole genome shotgun (WGS) entry which is preliminary data.</text>
</comment>
<reference evidence="4" key="1">
    <citation type="submission" date="2021-12" db="EMBL/GenBank/DDBJ databases">
        <title>Prjna785345.</title>
        <authorList>
            <person name="Rujirawat T."/>
            <person name="Krajaejun T."/>
        </authorList>
    </citation>
    <scope>NUCLEOTIDE SEQUENCE</scope>
    <source>
        <strain evidence="4">Pi057C3</strain>
    </source>
</reference>
<dbReference type="Pfam" id="PF14469">
    <property type="entry name" value="AKAP28"/>
    <property type="match status" value="1"/>
</dbReference>
<accession>A0AAD5QBJ7</accession>